<proteinExistence type="predicted"/>
<dbReference type="GO" id="GO:0003677">
    <property type="term" value="F:DNA binding"/>
    <property type="evidence" value="ECO:0007669"/>
    <property type="project" value="InterPro"/>
</dbReference>
<dbReference type="AlphaFoldDB" id="A0A1B7KVB1"/>
<dbReference type="Proteomes" id="UP000078290">
    <property type="component" value="Unassembled WGS sequence"/>
</dbReference>
<dbReference type="GO" id="GO:0006310">
    <property type="term" value="P:DNA recombination"/>
    <property type="evidence" value="ECO:0007669"/>
    <property type="project" value="UniProtKB-KW"/>
</dbReference>
<keyword evidence="1" id="KW-0233">DNA recombination</keyword>
<gene>
    <name evidence="2" type="ORF">A7K69_16925</name>
</gene>
<dbReference type="InterPro" id="IPR013762">
    <property type="entry name" value="Integrase-like_cat_sf"/>
</dbReference>
<comment type="caution">
    <text evidence="2">The sequence shown here is derived from an EMBL/GenBank/DDBJ whole genome shotgun (WGS) entry which is preliminary data.</text>
</comment>
<name>A0A1B7KVB1_PARTM</name>
<reference evidence="3" key="1">
    <citation type="submission" date="2016-05" db="EMBL/GenBank/DDBJ databases">
        <authorList>
            <person name="Wang W."/>
            <person name="Zhu L."/>
        </authorList>
    </citation>
    <scope>NUCLEOTIDE SEQUENCE [LARGE SCALE GENOMIC DNA]</scope>
    <source>
        <strain evidence="3">W-2</strain>
    </source>
</reference>
<dbReference type="SUPFAM" id="SSF56349">
    <property type="entry name" value="DNA breaking-rejoining enzymes"/>
    <property type="match status" value="1"/>
</dbReference>
<dbReference type="InterPro" id="IPR011010">
    <property type="entry name" value="DNA_brk_join_enz"/>
</dbReference>
<organism evidence="2 3">
    <name type="scientific">Parageobacillus thermoglucosidasius</name>
    <name type="common">Geobacillus thermoglucosidasius</name>
    <dbReference type="NCBI Taxonomy" id="1426"/>
    <lineage>
        <taxon>Bacteria</taxon>
        <taxon>Bacillati</taxon>
        <taxon>Bacillota</taxon>
        <taxon>Bacilli</taxon>
        <taxon>Bacillales</taxon>
        <taxon>Anoxybacillaceae</taxon>
        <taxon>Parageobacillus</taxon>
    </lineage>
</organism>
<evidence type="ECO:0000256" key="1">
    <source>
        <dbReference type="ARBA" id="ARBA00023172"/>
    </source>
</evidence>
<evidence type="ECO:0000313" key="3">
    <source>
        <dbReference type="Proteomes" id="UP000078290"/>
    </source>
</evidence>
<protein>
    <recommendedName>
        <fullName evidence="4">Tyr recombinase domain-containing protein</fullName>
    </recommendedName>
</protein>
<evidence type="ECO:0008006" key="4">
    <source>
        <dbReference type="Google" id="ProtNLM"/>
    </source>
</evidence>
<dbReference type="Gene3D" id="1.10.443.10">
    <property type="entry name" value="Intergrase catalytic core"/>
    <property type="match status" value="1"/>
</dbReference>
<dbReference type="EMBL" id="LXMA01000004">
    <property type="protein sequence ID" value="OAT73991.1"/>
    <property type="molecule type" value="Genomic_DNA"/>
</dbReference>
<sequence>MFKRRKKPHVAQSPYVFYSQRSLKFSVWGIQRMIESYSLPNKKLTPHMFWHTFRKWMLKATKMTLKKFKGSLGLQQYSPRRPDA</sequence>
<dbReference type="GO" id="GO:0015074">
    <property type="term" value="P:DNA integration"/>
    <property type="evidence" value="ECO:0007669"/>
    <property type="project" value="InterPro"/>
</dbReference>
<evidence type="ECO:0000313" key="2">
    <source>
        <dbReference type="EMBL" id="OAT73991.1"/>
    </source>
</evidence>
<accession>A0A1B7KVB1</accession>